<dbReference type="Proteomes" id="UP001518989">
    <property type="component" value="Unassembled WGS sequence"/>
</dbReference>
<reference evidence="1 2" key="1">
    <citation type="submission" date="2020-09" db="EMBL/GenBank/DDBJ databases">
        <title>Roseomonas.</title>
        <authorList>
            <person name="Zhu W."/>
        </authorList>
    </citation>
    <scope>NUCLEOTIDE SEQUENCE [LARGE SCALE GENOMIC DNA]</scope>
    <source>
        <strain evidence="1 2">573</strain>
    </source>
</reference>
<evidence type="ECO:0000313" key="1">
    <source>
        <dbReference type="EMBL" id="MBO1080874.1"/>
    </source>
</evidence>
<organism evidence="1 2">
    <name type="scientific">Roseomonas haemaphysalidis</name>
    <dbReference type="NCBI Taxonomy" id="2768162"/>
    <lineage>
        <taxon>Bacteria</taxon>
        <taxon>Pseudomonadati</taxon>
        <taxon>Pseudomonadota</taxon>
        <taxon>Alphaproteobacteria</taxon>
        <taxon>Acetobacterales</taxon>
        <taxon>Roseomonadaceae</taxon>
        <taxon>Roseomonas</taxon>
    </lineage>
</organism>
<sequence length="85" mass="8978">MNMYLPDNISIEHGPDRPLTRAERALFDDYDAANSRNITRDSLEDAHAAVLRALDDAVRDGDGVGAQAALDAMRAAAALLAGAVA</sequence>
<dbReference type="EMBL" id="JACTNG010000010">
    <property type="protein sequence ID" value="MBO1080874.1"/>
    <property type="molecule type" value="Genomic_DNA"/>
</dbReference>
<comment type="caution">
    <text evidence="1">The sequence shown here is derived from an EMBL/GenBank/DDBJ whole genome shotgun (WGS) entry which is preliminary data.</text>
</comment>
<gene>
    <name evidence="1" type="ORF">IAI61_17670</name>
</gene>
<proteinExistence type="predicted"/>
<keyword evidence="2" id="KW-1185">Reference proteome</keyword>
<dbReference type="RefSeq" id="WP_207419044.1">
    <property type="nucleotide sequence ID" value="NZ_CP061177.1"/>
</dbReference>
<evidence type="ECO:0008006" key="3">
    <source>
        <dbReference type="Google" id="ProtNLM"/>
    </source>
</evidence>
<evidence type="ECO:0000313" key="2">
    <source>
        <dbReference type="Proteomes" id="UP001518989"/>
    </source>
</evidence>
<accession>A0ABS3KTS9</accession>
<protein>
    <recommendedName>
        <fullName evidence="3">EF-hand domain-containing protein</fullName>
    </recommendedName>
</protein>
<name>A0ABS3KTS9_9PROT</name>